<dbReference type="Proteomes" id="UP000271469">
    <property type="component" value="Chromosome"/>
</dbReference>
<evidence type="ECO:0000313" key="1">
    <source>
        <dbReference type="EMBL" id="AZG48236.1"/>
    </source>
</evidence>
<dbReference type="OrthoDB" id="5517693at2"/>
<sequence>MDDFDIGAEHLVFRADAVGKGMSDAALRRDVRTGAKERVWHGAYLPTSPPTSDEPGDSYPAELERYRATVVAASLNGGPKRTASHVSAAAMHRIPLLRPDLTTVHFTSVTTGKTIKRGVVHQAALRDSDIEIVGDIPVTSRARSICDVARTGTFAQGVCVLDSGLHLGVPMYEIAEQVEHLRRHHGIAMLRSALASANGLSESIGETVSRLVLGDNPLIPSPDLQVAIPLDVDGTRMTARGDFGWRDVDGVLRVVGEFDGRIKYHRSNPFGDRLPEEVIYEEKVREDAIRATGPLVVRWTWSDSMRPKVLHTKVIAALRAANLLR</sequence>
<dbReference type="EMBL" id="CP033972">
    <property type="protein sequence ID" value="AZG48236.1"/>
    <property type="molecule type" value="Genomic_DNA"/>
</dbReference>
<proteinExistence type="predicted"/>
<reference evidence="1 2" key="1">
    <citation type="submission" date="2018-11" db="EMBL/GenBank/DDBJ databases">
        <title>Gordonia insulae sp. nov., isolated from an island soil.</title>
        <authorList>
            <person name="Kim Y.S."/>
            <person name="Kim S.B."/>
        </authorList>
    </citation>
    <scope>NUCLEOTIDE SEQUENCE [LARGE SCALE GENOMIC DNA]</scope>
    <source>
        <strain evidence="1 2">MMS17-SY073</strain>
    </source>
</reference>
<dbReference type="KEGG" id="gom:D7316_04853"/>
<protein>
    <recommendedName>
        <fullName evidence="3">AbiEi antitoxin C-terminal domain-containing protein</fullName>
    </recommendedName>
</protein>
<gene>
    <name evidence="1" type="ORF">D7316_04853</name>
</gene>
<evidence type="ECO:0008006" key="3">
    <source>
        <dbReference type="Google" id="ProtNLM"/>
    </source>
</evidence>
<evidence type="ECO:0000313" key="2">
    <source>
        <dbReference type="Proteomes" id="UP000271469"/>
    </source>
</evidence>
<accession>A0A3G8JTP4</accession>
<organism evidence="1 2">
    <name type="scientific">Gordonia insulae</name>
    <dbReference type="NCBI Taxonomy" id="2420509"/>
    <lineage>
        <taxon>Bacteria</taxon>
        <taxon>Bacillati</taxon>
        <taxon>Actinomycetota</taxon>
        <taxon>Actinomycetes</taxon>
        <taxon>Mycobacteriales</taxon>
        <taxon>Gordoniaceae</taxon>
        <taxon>Gordonia</taxon>
    </lineage>
</organism>
<dbReference type="RefSeq" id="WP_124710473.1">
    <property type="nucleotide sequence ID" value="NZ_CP033972.1"/>
</dbReference>
<dbReference type="AlphaFoldDB" id="A0A3G8JTP4"/>
<keyword evidence="2" id="KW-1185">Reference proteome</keyword>
<name>A0A3G8JTP4_9ACTN</name>